<dbReference type="PROSITE" id="PS51186">
    <property type="entry name" value="GNAT"/>
    <property type="match status" value="1"/>
</dbReference>
<comment type="caution">
    <text evidence="4">The sequence shown here is derived from an EMBL/GenBank/DDBJ whole genome shotgun (WGS) entry which is preliminary data.</text>
</comment>
<evidence type="ECO:0000313" key="5">
    <source>
        <dbReference type="Proteomes" id="UP000326554"/>
    </source>
</evidence>
<dbReference type="CDD" id="cd04301">
    <property type="entry name" value="NAT_SF"/>
    <property type="match status" value="1"/>
</dbReference>
<dbReference type="InterPro" id="IPR050832">
    <property type="entry name" value="Bact_Acetyltransf"/>
</dbReference>
<evidence type="ECO:0000259" key="3">
    <source>
        <dbReference type="PROSITE" id="PS51186"/>
    </source>
</evidence>
<evidence type="ECO:0000256" key="1">
    <source>
        <dbReference type="ARBA" id="ARBA00022679"/>
    </source>
</evidence>
<proteinExistence type="predicted"/>
<organism evidence="4 5">
    <name type="scientific">Histidinibacterium aquaticum</name>
    <dbReference type="NCBI Taxonomy" id="2613962"/>
    <lineage>
        <taxon>Bacteria</taxon>
        <taxon>Pseudomonadati</taxon>
        <taxon>Pseudomonadota</taxon>
        <taxon>Alphaproteobacteria</taxon>
        <taxon>Rhodobacterales</taxon>
        <taxon>Paracoccaceae</taxon>
        <taxon>Histidinibacterium</taxon>
    </lineage>
</organism>
<dbReference type="Proteomes" id="UP000326554">
    <property type="component" value="Unassembled WGS sequence"/>
</dbReference>
<gene>
    <name evidence="4" type="ORF">F3S47_14845</name>
</gene>
<dbReference type="RefSeq" id="WP_150446058.1">
    <property type="nucleotide sequence ID" value="NZ_VYQE01000004.1"/>
</dbReference>
<evidence type="ECO:0000256" key="2">
    <source>
        <dbReference type="ARBA" id="ARBA00023315"/>
    </source>
</evidence>
<reference evidence="4 5" key="1">
    <citation type="submission" date="2019-09" db="EMBL/GenBank/DDBJ databases">
        <authorList>
            <person name="Park J.-S."/>
            <person name="Choi H.-J."/>
        </authorList>
    </citation>
    <scope>NUCLEOTIDE SEQUENCE [LARGE SCALE GENOMIC DNA]</scope>
    <source>
        <strain evidence="4 5">176SS1-4</strain>
    </source>
</reference>
<dbReference type="GO" id="GO:0016747">
    <property type="term" value="F:acyltransferase activity, transferring groups other than amino-acyl groups"/>
    <property type="evidence" value="ECO:0007669"/>
    <property type="project" value="InterPro"/>
</dbReference>
<evidence type="ECO:0000313" key="4">
    <source>
        <dbReference type="EMBL" id="KAA9007039.1"/>
    </source>
</evidence>
<dbReference type="PANTHER" id="PTHR43877">
    <property type="entry name" value="AMINOALKYLPHOSPHONATE N-ACETYLTRANSFERASE-RELATED-RELATED"/>
    <property type="match status" value="1"/>
</dbReference>
<sequence>MIRVGPSDPRDPGPRALLEASHALMQSLYPAEHNHYLSVEELTSDDIRFFAATEGDDVLGTGALAIREGYGEVKSMFTAEAARGRGVGAMILVKLAEEARALGLPLMRLETGNTLDAAHRLYARAGFVSCGAFGEYPEETSSIFMEKPLP</sequence>
<keyword evidence="5" id="KW-1185">Reference proteome</keyword>
<keyword evidence="1 4" id="KW-0808">Transferase</keyword>
<feature type="domain" description="N-acetyltransferase" evidence="3">
    <location>
        <begin position="2"/>
        <end position="150"/>
    </location>
</feature>
<protein>
    <submittedName>
        <fullName evidence="4">GNAT family N-acetyltransferase</fullName>
    </submittedName>
</protein>
<dbReference type="Gene3D" id="3.40.630.30">
    <property type="match status" value="1"/>
</dbReference>
<dbReference type="EMBL" id="VYQE01000004">
    <property type="protein sequence ID" value="KAA9007039.1"/>
    <property type="molecule type" value="Genomic_DNA"/>
</dbReference>
<dbReference type="PANTHER" id="PTHR43877:SF5">
    <property type="entry name" value="BLL8307 PROTEIN"/>
    <property type="match status" value="1"/>
</dbReference>
<name>A0A5J5GFN2_9RHOB</name>
<dbReference type="AlphaFoldDB" id="A0A5J5GFN2"/>
<keyword evidence="2" id="KW-0012">Acyltransferase</keyword>
<dbReference type="SUPFAM" id="SSF55729">
    <property type="entry name" value="Acyl-CoA N-acyltransferases (Nat)"/>
    <property type="match status" value="1"/>
</dbReference>
<dbReference type="InterPro" id="IPR016181">
    <property type="entry name" value="Acyl_CoA_acyltransferase"/>
</dbReference>
<dbReference type="Pfam" id="PF00583">
    <property type="entry name" value="Acetyltransf_1"/>
    <property type="match status" value="1"/>
</dbReference>
<accession>A0A5J5GFN2</accession>
<dbReference type="InterPro" id="IPR000182">
    <property type="entry name" value="GNAT_dom"/>
</dbReference>